<evidence type="ECO:0000313" key="1">
    <source>
        <dbReference type="EMBL" id="GAA3699333.1"/>
    </source>
</evidence>
<reference evidence="2" key="1">
    <citation type="journal article" date="2019" name="Int. J. Syst. Evol. Microbiol.">
        <title>The Global Catalogue of Microorganisms (GCM) 10K type strain sequencing project: providing services to taxonomists for standard genome sequencing and annotation.</title>
        <authorList>
            <consortium name="The Broad Institute Genomics Platform"/>
            <consortium name="The Broad Institute Genome Sequencing Center for Infectious Disease"/>
            <person name="Wu L."/>
            <person name="Ma J."/>
        </authorList>
    </citation>
    <scope>NUCLEOTIDE SEQUENCE [LARGE SCALE GENOMIC DNA]</scope>
    <source>
        <strain evidence="2">JCM 30742</strain>
    </source>
</reference>
<sequence>MDDQNLPKAHPAFSRHFSAPIYEDPAGEFAPFGTDEGWDMLYVVAQECDRLPANATVEDVLALAGFPEAGGWDETPSGEEWYEDATLVAASAFTLLRLTGHIDDAGRQQAVEALGILIDFFGDQPELRQQRTDLVNWTG</sequence>
<protein>
    <submittedName>
        <fullName evidence="1">Uncharacterized protein</fullName>
    </submittedName>
</protein>
<dbReference type="EMBL" id="BAABEO010000026">
    <property type="protein sequence ID" value="GAA3699333.1"/>
    <property type="molecule type" value="Genomic_DNA"/>
</dbReference>
<organism evidence="1 2">
    <name type="scientific">Arthrobacter ginkgonis</name>
    <dbReference type="NCBI Taxonomy" id="1630594"/>
    <lineage>
        <taxon>Bacteria</taxon>
        <taxon>Bacillati</taxon>
        <taxon>Actinomycetota</taxon>
        <taxon>Actinomycetes</taxon>
        <taxon>Micrococcales</taxon>
        <taxon>Micrococcaceae</taxon>
        <taxon>Arthrobacter</taxon>
    </lineage>
</organism>
<comment type="caution">
    <text evidence="1">The sequence shown here is derived from an EMBL/GenBank/DDBJ whole genome shotgun (WGS) entry which is preliminary data.</text>
</comment>
<proteinExistence type="predicted"/>
<keyword evidence="2" id="KW-1185">Reference proteome</keyword>
<dbReference type="Proteomes" id="UP001500752">
    <property type="component" value="Unassembled WGS sequence"/>
</dbReference>
<name>A0ABP7D580_9MICC</name>
<gene>
    <name evidence="1" type="ORF">GCM10023081_40250</name>
</gene>
<evidence type="ECO:0000313" key="2">
    <source>
        <dbReference type="Proteomes" id="UP001500752"/>
    </source>
</evidence>
<dbReference type="RefSeq" id="WP_345153673.1">
    <property type="nucleotide sequence ID" value="NZ_BAABEO010000026.1"/>
</dbReference>
<accession>A0ABP7D580</accession>